<dbReference type="InterPro" id="IPR017972">
    <property type="entry name" value="Cyt_P450_CS"/>
</dbReference>
<dbReference type="AlphaFoldDB" id="A0A251PNA3"/>
<sequence>MVLHFRKPIIGNLHQLGQHLQRSLQTLAQRHGPLMLLHFGSVPVLVVSSDETAREIMKTHDITFANRPKNTFFKKFCYNFKDVASAPYGEYWRQMKSICVLNLLGNTRVRSFRGVREEETKSMIDNITKHCSSSPSSSISSAVNLSEMLETLTNDVICRVALGRKYSDGGERGRTFKKLAGELTLVMWRINEIVVQEHIDEFRGLTKNEDQKDLVDVLLCLQADSPIDRVSIKAIILDVFVGGTDTSFTLLEWTMSELLRHPRIMVKLQNEVRGIVGKKTDIIREDDLVGMHNLKAVIKETLRLHPSIPLLLPRLSTQDAQINGYDINANTQVIVNAWQIGRDPKSYNKPEEFEPERFLDSALDYKGNYFHYIPFGAGRRVCPGIQFAMAVQEIALANLVHKFDWALPDGARGEDLDMTESTGASVRKVYPLKVVAIPYLG</sequence>
<dbReference type="PROSITE" id="PS00086">
    <property type="entry name" value="CYTOCHROME_P450"/>
    <property type="match status" value="1"/>
</dbReference>
<dbReference type="Pfam" id="PF00067">
    <property type="entry name" value="p450"/>
    <property type="match status" value="2"/>
</dbReference>
<dbReference type="GO" id="GO:0016705">
    <property type="term" value="F:oxidoreductase activity, acting on paired donors, with incorporation or reduction of molecular oxygen"/>
    <property type="evidence" value="ECO:0007669"/>
    <property type="project" value="InterPro"/>
</dbReference>
<comment type="similarity">
    <text evidence="2 9">Belongs to the cytochrome P450 family.</text>
</comment>
<dbReference type="GO" id="GO:0016491">
    <property type="term" value="F:oxidoreductase activity"/>
    <property type="evidence" value="ECO:0000318"/>
    <property type="project" value="GO_Central"/>
</dbReference>
<name>A0A251PNA3_PRUPE</name>
<dbReference type="PRINTS" id="PR00463">
    <property type="entry name" value="EP450I"/>
</dbReference>
<dbReference type="eggNOG" id="KOG0156">
    <property type="taxonomic scope" value="Eukaryota"/>
</dbReference>
<evidence type="ECO:0000256" key="1">
    <source>
        <dbReference type="ARBA" id="ARBA00001971"/>
    </source>
</evidence>
<comment type="cofactor">
    <cofactor evidence="1 8">
        <name>heme</name>
        <dbReference type="ChEBI" id="CHEBI:30413"/>
    </cofactor>
</comment>
<dbReference type="InterPro" id="IPR001128">
    <property type="entry name" value="Cyt_P450"/>
</dbReference>
<dbReference type="CDD" id="cd11072">
    <property type="entry name" value="CYP71-like"/>
    <property type="match status" value="1"/>
</dbReference>
<dbReference type="GO" id="GO:0004497">
    <property type="term" value="F:monooxygenase activity"/>
    <property type="evidence" value="ECO:0007669"/>
    <property type="project" value="UniProtKB-KW"/>
</dbReference>
<keyword evidence="6 8" id="KW-0408">Iron</keyword>
<dbReference type="Gene3D" id="1.10.630.10">
    <property type="entry name" value="Cytochrome P450"/>
    <property type="match status" value="1"/>
</dbReference>
<dbReference type="PANTHER" id="PTHR47955:SF15">
    <property type="entry name" value="CYTOCHROME P450 71A2-LIKE"/>
    <property type="match status" value="1"/>
</dbReference>
<proteinExistence type="inferred from homology"/>
<evidence type="ECO:0000256" key="9">
    <source>
        <dbReference type="RuleBase" id="RU000461"/>
    </source>
</evidence>
<evidence type="ECO:0000256" key="8">
    <source>
        <dbReference type="PIRSR" id="PIRSR602401-1"/>
    </source>
</evidence>
<dbReference type="EMBL" id="CM007654">
    <property type="protein sequence ID" value="ONI13034.1"/>
    <property type="molecule type" value="Genomic_DNA"/>
</dbReference>
<evidence type="ECO:0000313" key="11">
    <source>
        <dbReference type="Proteomes" id="UP000006882"/>
    </source>
</evidence>
<evidence type="ECO:0008006" key="12">
    <source>
        <dbReference type="Google" id="ProtNLM"/>
    </source>
</evidence>
<evidence type="ECO:0000256" key="3">
    <source>
        <dbReference type="ARBA" id="ARBA00022617"/>
    </source>
</evidence>
<gene>
    <name evidence="10" type="ORF">PRUPE_4G199100</name>
</gene>
<evidence type="ECO:0000256" key="2">
    <source>
        <dbReference type="ARBA" id="ARBA00010617"/>
    </source>
</evidence>
<dbReference type="Proteomes" id="UP000006882">
    <property type="component" value="Chromosome G4"/>
</dbReference>
<keyword evidence="5 9" id="KW-0560">Oxidoreductase</keyword>
<evidence type="ECO:0000313" key="10">
    <source>
        <dbReference type="EMBL" id="ONI13034.1"/>
    </source>
</evidence>
<organism evidence="10 11">
    <name type="scientific">Prunus persica</name>
    <name type="common">Peach</name>
    <name type="synonym">Amygdalus persica</name>
    <dbReference type="NCBI Taxonomy" id="3760"/>
    <lineage>
        <taxon>Eukaryota</taxon>
        <taxon>Viridiplantae</taxon>
        <taxon>Streptophyta</taxon>
        <taxon>Embryophyta</taxon>
        <taxon>Tracheophyta</taxon>
        <taxon>Spermatophyta</taxon>
        <taxon>Magnoliopsida</taxon>
        <taxon>eudicotyledons</taxon>
        <taxon>Gunneridae</taxon>
        <taxon>Pentapetalae</taxon>
        <taxon>rosids</taxon>
        <taxon>fabids</taxon>
        <taxon>Rosales</taxon>
        <taxon>Rosaceae</taxon>
        <taxon>Amygdaloideae</taxon>
        <taxon>Amygdaleae</taxon>
        <taxon>Prunus</taxon>
    </lineage>
</organism>
<dbReference type="STRING" id="3760.A0A251PNA3"/>
<dbReference type="GO" id="GO:0020037">
    <property type="term" value="F:heme binding"/>
    <property type="evidence" value="ECO:0007669"/>
    <property type="project" value="InterPro"/>
</dbReference>
<dbReference type="SUPFAM" id="SSF48264">
    <property type="entry name" value="Cytochrome P450"/>
    <property type="match status" value="1"/>
</dbReference>
<keyword evidence="4 8" id="KW-0479">Metal-binding</keyword>
<dbReference type="Gramene" id="ONI13034">
    <property type="protein sequence ID" value="ONI13034"/>
    <property type="gene ID" value="PRUPE_4G199100"/>
</dbReference>
<dbReference type="PANTHER" id="PTHR47955">
    <property type="entry name" value="CYTOCHROME P450 FAMILY 71 PROTEIN"/>
    <property type="match status" value="1"/>
</dbReference>
<dbReference type="InterPro" id="IPR036396">
    <property type="entry name" value="Cyt_P450_sf"/>
</dbReference>
<dbReference type="InterPro" id="IPR002401">
    <property type="entry name" value="Cyt_P450_E_grp-I"/>
</dbReference>
<dbReference type="GO" id="GO:0005506">
    <property type="term" value="F:iron ion binding"/>
    <property type="evidence" value="ECO:0007669"/>
    <property type="project" value="InterPro"/>
</dbReference>
<keyword evidence="3 8" id="KW-0349">Heme</keyword>
<evidence type="ECO:0000256" key="7">
    <source>
        <dbReference type="ARBA" id="ARBA00023033"/>
    </source>
</evidence>
<keyword evidence="11" id="KW-1185">Reference proteome</keyword>
<keyword evidence="7 9" id="KW-0503">Monooxygenase</keyword>
<accession>A0A251PNA3</accession>
<dbReference type="FunFam" id="1.10.630.10:FF:000126">
    <property type="entry name" value="Predicted protein"/>
    <property type="match status" value="1"/>
</dbReference>
<reference evidence="10 11" key="1">
    <citation type="journal article" date="2013" name="Nat. Genet.">
        <title>The high-quality draft genome of peach (Prunus persica) identifies unique patterns of genetic diversity, domestication and genome evolution.</title>
        <authorList>
            <consortium name="International Peach Genome Initiative"/>
            <person name="Verde I."/>
            <person name="Abbott A.G."/>
            <person name="Scalabrin S."/>
            <person name="Jung S."/>
            <person name="Shu S."/>
            <person name="Marroni F."/>
            <person name="Zhebentyayeva T."/>
            <person name="Dettori M.T."/>
            <person name="Grimwood J."/>
            <person name="Cattonaro F."/>
            <person name="Zuccolo A."/>
            <person name="Rossini L."/>
            <person name="Jenkins J."/>
            <person name="Vendramin E."/>
            <person name="Meisel L.A."/>
            <person name="Decroocq V."/>
            <person name="Sosinski B."/>
            <person name="Prochnik S."/>
            <person name="Mitros T."/>
            <person name="Policriti A."/>
            <person name="Cipriani G."/>
            <person name="Dondini L."/>
            <person name="Ficklin S."/>
            <person name="Goodstein D.M."/>
            <person name="Xuan P."/>
            <person name="Del Fabbro C."/>
            <person name="Aramini V."/>
            <person name="Copetti D."/>
            <person name="Gonzalez S."/>
            <person name="Horner D.S."/>
            <person name="Falchi R."/>
            <person name="Lucas S."/>
            <person name="Mica E."/>
            <person name="Maldonado J."/>
            <person name="Lazzari B."/>
            <person name="Bielenberg D."/>
            <person name="Pirona R."/>
            <person name="Miculan M."/>
            <person name="Barakat A."/>
            <person name="Testolin R."/>
            <person name="Stella A."/>
            <person name="Tartarini S."/>
            <person name="Tonutti P."/>
            <person name="Arus P."/>
            <person name="Orellana A."/>
            <person name="Wells C."/>
            <person name="Main D."/>
            <person name="Vizzotto G."/>
            <person name="Silva H."/>
            <person name="Salamini F."/>
            <person name="Schmutz J."/>
            <person name="Morgante M."/>
            <person name="Rokhsar D.S."/>
        </authorList>
    </citation>
    <scope>NUCLEOTIDE SEQUENCE [LARGE SCALE GENOMIC DNA]</scope>
    <source>
        <strain evidence="11">cv. Nemared</strain>
    </source>
</reference>
<evidence type="ECO:0000256" key="5">
    <source>
        <dbReference type="ARBA" id="ARBA00023002"/>
    </source>
</evidence>
<dbReference type="PRINTS" id="PR00385">
    <property type="entry name" value="P450"/>
</dbReference>
<evidence type="ECO:0000256" key="6">
    <source>
        <dbReference type="ARBA" id="ARBA00023004"/>
    </source>
</evidence>
<feature type="binding site" description="axial binding residue" evidence="8">
    <location>
        <position position="382"/>
    </location>
    <ligand>
        <name>heme</name>
        <dbReference type="ChEBI" id="CHEBI:30413"/>
    </ligand>
    <ligandPart>
        <name>Fe</name>
        <dbReference type="ChEBI" id="CHEBI:18248"/>
    </ligandPart>
</feature>
<evidence type="ECO:0000256" key="4">
    <source>
        <dbReference type="ARBA" id="ARBA00022723"/>
    </source>
</evidence>
<protein>
    <recommendedName>
        <fullName evidence="12">Cytochrome P450</fullName>
    </recommendedName>
</protein>